<keyword evidence="12" id="KW-1185">Reference proteome</keyword>
<comment type="subcellular location">
    <subcellularLocation>
        <location evidence="1 8">Periplasm</location>
    </subcellularLocation>
</comment>
<dbReference type="PRINTS" id="PR00969">
    <property type="entry name" value="CHAPERONPILI"/>
</dbReference>
<dbReference type="PANTHER" id="PTHR30251">
    <property type="entry name" value="PILUS ASSEMBLY CHAPERONE"/>
    <property type="match status" value="1"/>
</dbReference>
<dbReference type="Pfam" id="PF02753">
    <property type="entry name" value="PapD_C"/>
    <property type="match status" value="1"/>
</dbReference>
<feature type="domain" description="Pili assembly chaperone N-terminal" evidence="9">
    <location>
        <begin position="33"/>
        <end position="149"/>
    </location>
</feature>
<keyword evidence="7" id="KW-0393">Immunoglobulin domain</keyword>
<evidence type="ECO:0000256" key="4">
    <source>
        <dbReference type="ARBA" id="ARBA00022729"/>
    </source>
</evidence>
<organism evidence="11 12">
    <name type="scientific">Leminorella richardii</name>
    <dbReference type="NCBI Taxonomy" id="158841"/>
    <lineage>
        <taxon>Bacteria</taxon>
        <taxon>Pseudomonadati</taxon>
        <taxon>Pseudomonadota</taxon>
        <taxon>Gammaproteobacteria</taxon>
        <taxon>Enterobacterales</taxon>
        <taxon>Budviciaceae</taxon>
        <taxon>Leminorella</taxon>
    </lineage>
</organism>
<dbReference type="OrthoDB" id="6580829at2"/>
<reference evidence="11 12" key="1">
    <citation type="submission" date="2018-06" db="EMBL/GenBank/DDBJ databases">
        <authorList>
            <consortium name="Pathogen Informatics"/>
            <person name="Doyle S."/>
        </authorList>
    </citation>
    <scope>NUCLEOTIDE SEQUENCE [LARGE SCALE GENOMIC DNA]</scope>
    <source>
        <strain evidence="11 12">NCTC12151</strain>
    </source>
</reference>
<sequence length="250" mass="27224">MTLLTHLKTFKRGALVASALGITLLSAQTYGAVRPQLTRIVAYAEDKETPIEVVNESQETYLIQSWLEDLKGNENGLPLVLTPPVMKIGGKQEGKLRLVVLPGEIPQDRESVYWLSIQEIPPKAKDGGDNKLVLAIRSRLKVFVRPKGLDGTKASDAVKSLSWSVEREGGEVWLKATNPTPYHVSFGKLELKAGGAKGITLEDKIQMPPPMGSQRYAVPKSLRGKSVTLTYSGVNDYGGETEVLSTGVKL</sequence>
<dbReference type="InterPro" id="IPR016147">
    <property type="entry name" value="Pili_assmbl_chaperone_N"/>
</dbReference>
<evidence type="ECO:0000256" key="8">
    <source>
        <dbReference type="RuleBase" id="RU003918"/>
    </source>
</evidence>
<evidence type="ECO:0000259" key="9">
    <source>
        <dbReference type="Pfam" id="PF00345"/>
    </source>
</evidence>
<dbReference type="InterPro" id="IPR036316">
    <property type="entry name" value="Pili_assmbl_chap_C_dom_sf"/>
</dbReference>
<keyword evidence="4" id="KW-0732">Signal</keyword>
<dbReference type="InterPro" id="IPR016148">
    <property type="entry name" value="Pili_assmbl_chaperone_C"/>
</dbReference>
<evidence type="ECO:0000256" key="5">
    <source>
        <dbReference type="ARBA" id="ARBA00022764"/>
    </source>
</evidence>
<dbReference type="Proteomes" id="UP000249005">
    <property type="component" value="Chromosome 1"/>
</dbReference>
<dbReference type="InterPro" id="IPR050643">
    <property type="entry name" value="Periplasmic_pilus_chap"/>
</dbReference>
<gene>
    <name evidence="11" type="primary">focC_1</name>
    <name evidence="11" type="ORF">NCTC12151_00787</name>
</gene>
<dbReference type="KEGG" id="lri:NCTC12151_00787"/>
<dbReference type="GO" id="GO:0030288">
    <property type="term" value="C:outer membrane-bounded periplasmic space"/>
    <property type="evidence" value="ECO:0007669"/>
    <property type="project" value="InterPro"/>
</dbReference>
<dbReference type="Pfam" id="PF00345">
    <property type="entry name" value="PapD_N"/>
    <property type="match status" value="1"/>
</dbReference>
<evidence type="ECO:0000256" key="2">
    <source>
        <dbReference type="ARBA" id="ARBA00007399"/>
    </source>
</evidence>
<evidence type="ECO:0000256" key="7">
    <source>
        <dbReference type="ARBA" id="ARBA00023319"/>
    </source>
</evidence>
<evidence type="ECO:0000313" key="12">
    <source>
        <dbReference type="Proteomes" id="UP000249005"/>
    </source>
</evidence>
<dbReference type="SUPFAM" id="SSF49584">
    <property type="entry name" value="Periplasmic chaperone C-domain"/>
    <property type="match status" value="1"/>
</dbReference>
<keyword evidence="6 8" id="KW-0143">Chaperone</keyword>
<dbReference type="PROSITE" id="PS00635">
    <property type="entry name" value="PILI_CHAPERONE"/>
    <property type="match status" value="1"/>
</dbReference>
<comment type="similarity">
    <text evidence="2 8">Belongs to the periplasmic pilus chaperone family.</text>
</comment>
<dbReference type="SUPFAM" id="SSF49354">
    <property type="entry name" value="PapD-like"/>
    <property type="match status" value="1"/>
</dbReference>
<protein>
    <submittedName>
        <fullName evidence="11">Chaperone protein focC</fullName>
    </submittedName>
</protein>
<dbReference type="RefSeq" id="WP_111739385.1">
    <property type="nucleotide sequence ID" value="NZ_LR698987.1"/>
</dbReference>
<evidence type="ECO:0000259" key="10">
    <source>
        <dbReference type="Pfam" id="PF02753"/>
    </source>
</evidence>
<evidence type="ECO:0000256" key="6">
    <source>
        <dbReference type="ARBA" id="ARBA00023186"/>
    </source>
</evidence>
<dbReference type="GO" id="GO:0071555">
    <property type="term" value="P:cell wall organization"/>
    <property type="evidence" value="ECO:0007669"/>
    <property type="project" value="InterPro"/>
</dbReference>
<keyword evidence="3" id="KW-1029">Fimbrium biogenesis</keyword>
<dbReference type="InterPro" id="IPR008962">
    <property type="entry name" value="PapD-like_sf"/>
</dbReference>
<dbReference type="EMBL" id="LS483470">
    <property type="protein sequence ID" value="SQI36570.1"/>
    <property type="molecule type" value="Genomic_DNA"/>
</dbReference>
<dbReference type="InterPro" id="IPR013783">
    <property type="entry name" value="Ig-like_fold"/>
</dbReference>
<proteinExistence type="inferred from homology"/>
<dbReference type="InterPro" id="IPR001829">
    <property type="entry name" value="Pili_assmbl_chaperone_bac"/>
</dbReference>
<evidence type="ECO:0000313" key="11">
    <source>
        <dbReference type="EMBL" id="SQI36570.1"/>
    </source>
</evidence>
<dbReference type="AlphaFoldDB" id="A0A2X4UU78"/>
<name>A0A2X4UU78_9GAMM</name>
<dbReference type="InterPro" id="IPR018046">
    <property type="entry name" value="Pili_assmbl_chaperone_CS"/>
</dbReference>
<accession>A0A2X4UU78</accession>
<dbReference type="Gene3D" id="2.60.40.10">
    <property type="entry name" value="Immunoglobulins"/>
    <property type="match status" value="2"/>
</dbReference>
<evidence type="ECO:0000256" key="1">
    <source>
        <dbReference type="ARBA" id="ARBA00004418"/>
    </source>
</evidence>
<evidence type="ECO:0000256" key="3">
    <source>
        <dbReference type="ARBA" id="ARBA00022558"/>
    </source>
</evidence>
<dbReference type="PANTHER" id="PTHR30251:SF2">
    <property type="entry name" value="FIMBRIAL CHAPERONE YADV-RELATED"/>
    <property type="match status" value="1"/>
</dbReference>
<keyword evidence="5" id="KW-0574">Periplasm</keyword>
<feature type="domain" description="Pili assembly chaperone C-terminal" evidence="10">
    <location>
        <begin position="177"/>
        <end position="241"/>
    </location>
</feature>